<name>A0A2X2KS71_SPHMU</name>
<dbReference type="EMBL" id="UAUU01000005">
    <property type="protein sequence ID" value="SPZ84939.1"/>
    <property type="molecule type" value="Genomic_DNA"/>
</dbReference>
<reference evidence="2 3" key="1">
    <citation type="submission" date="2018-06" db="EMBL/GenBank/DDBJ databases">
        <authorList>
            <consortium name="Pathogen Informatics"/>
            <person name="Doyle S."/>
        </authorList>
    </citation>
    <scope>NUCLEOTIDE SEQUENCE [LARGE SCALE GENOMIC DNA]</scope>
    <source>
        <strain evidence="2 3">NCTC11343</strain>
    </source>
</reference>
<gene>
    <name evidence="2" type="ORF">NCTC11343_01495</name>
</gene>
<dbReference type="InterPro" id="IPR032288">
    <property type="entry name" value="Metallophos_C"/>
</dbReference>
<protein>
    <recommendedName>
        <fullName evidence="1">Calcineurin-like phosphoesterase C-terminal domain-containing protein</fullName>
    </recommendedName>
</protein>
<evidence type="ECO:0000313" key="3">
    <source>
        <dbReference type="Proteomes" id="UP000251241"/>
    </source>
</evidence>
<dbReference type="Pfam" id="PF16370">
    <property type="entry name" value="MetallophosC"/>
    <property type="match status" value="1"/>
</dbReference>
<proteinExistence type="predicted"/>
<evidence type="ECO:0000313" key="2">
    <source>
        <dbReference type="EMBL" id="SPZ84939.1"/>
    </source>
</evidence>
<organism evidence="2 3">
    <name type="scientific">Sphingobacterium multivorum</name>
    <dbReference type="NCBI Taxonomy" id="28454"/>
    <lineage>
        <taxon>Bacteria</taxon>
        <taxon>Pseudomonadati</taxon>
        <taxon>Bacteroidota</taxon>
        <taxon>Sphingobacteriia</taxon>
        <taxon>Sphingobacteriales</taxon>
        <taxon>Sphingobacteriaceae</taxon>
        <taxon>Sphingobacterium</taxon>
    </lineage>
</organism>
<evidence type="ECO:0000259" key="1">
    <source>
        <dbReference type="Pfam" id="PF16370"/>
    </source>
</evidence>
<feature type="domain" description="Calcineurin-like phosphoesterase C-terminal" evidence="1">
    <location>
        <begin position="3"/>
        <end position="71"/>
    </location>
</feature>
<sequence>MSENGQPLTVSRVRMRDPLHIVSYSAQRLNRNATPTEDFVSTLTAHMFKVKASSPTSTLLIKVTDRFGKVYQETMVRPKAFGYLMK</sequence>
<dbReference type="Proteomes" id="UP000251241">
    <property type="component" value="Unassembled WGS sequence"/>
</dbReference>
<dbReference type="AlphaFoldDB" id="A0A2X2KS71"/>
<accession>A0A2X2KS71</accession>